<keyword evidence="2" id="KW-1185">Reference proteome</keyword>
<comment type="caution">
    <text evidence="1">The sequence shown here is derived from an EMBL/GenBank/DDBJ whole genome shotgun (WGS) entry which is preliminary data.</text>
</comment>
<reference evidence="2" key="1">
    <citation type="journal article" date="2020" name="Stud. Mycol.">
        <title>101 Dothideomycetes genomes: A test case for predicting lifestyles and emergence of pathogens.</title>
        <authorList>
            <person name="Haridas S."/>
            <person name="Albert R."/>
            <person name="Binder M."/>
            <person name="Bloem J."/>
            <person name="LaButti K."/>
            <person name="Salamov A."/>
            <person name="Andreopoulos B."/>
            <person name="Baker S."/>
            <person name="Barry K."/>
            <person name="Bills G."/>
            <person name="Bluhm B."/>
            <person name="Cannon C."/>
            <person name="Castanera R."/>
            <person name="Culley D."/>
            <person name="Daum C."/>
            <person name="Ezra D."/>
            <person name="Gonzalez J."/>
            <person name="Henrissat B."/>
            <person name="Kuo A."/>
            <person name="Liang C."/>
            <person name="Lipzen A."/>
            <person name="Lutzoni F."/>
            <person name="Magnuson J."/>
            <person name="Mondo S."/>
            <person name="Nolan M."/>
            <person name="Ohm R."/>
            <person name="Pangilinan J."/>
            <person name="Park H.-J."/>
            <person name="Ramirez L."/>
            <person name="Alfaro M."/>
            <person name="Sun H."/>
            <person name="Tritt A."/>
            <person name="Yoshinaga Y."/>
            <person name="Zwiers L.-H."/>
            <person name="Turgeon B."/>
            <person name="Goodwin S."/>
            <person name="Spatafora J."/>
            <person name="Crous P."/>
            <person name="Grigoriev I."/>
        </authorList>
    </citation>
    <scope>NUCLEOTIDE SEQUENCE [LARGE SCALE GENOMIC DNA]</scope>
    <source>
        <strain evidence="2">CBS 304.66</strain>
    </source>
</reference>
<sequence>MTVVAMEIAVQRQIEPCQFRCPASERGLLLLLLHRRLSVNDAIEPLTKEQESDCRRRSISRMPHRFRCAATLSRFFLRAARWASKWSKVEGSGWLAGWLARLPEGAERLEAVGIGTVGCREDPGNYQGKKDKEEASAILREWYTVPGALSASSLVVCRAMFPCGRPSALPFSVNDLPRRFYDLCFAIRAPSQSQVVSPRL</sequence>
<dbReference type="Proteomes" id="UP000800093">
    <property type="component" value="Unassembled WGS sequence"/>
</dbReference>
<organism evidence="1 2">
    <name type="scientific">Lojkania enalia</name>
    <dbReference type="NCBI Taxonomy" id="147567"/>
    <lineage>
        <taxon>Eukaryota</taxon>
        <taxon>Fungi</taxon>
        <taxon>Dikarya</taxon>
        <taxon>Ascomycota</taxon>
        <taxon>Pezizomycotina</taxon>
        <taxon>Dothideomycetes</taxon>
        <taxon>Pleosporomycetidae</taxon>
        <taxon>Pleosporales</taxon>
        <taxon>Pleosporales incertae sedis</taxon>
        <taxon>Lojkania</taxon>
    </lineage>
</organism>
<accession>A0A9P4NBY4</accession>
<protein>
    <submittedName>
        <fullName evidence="1">Uncharacterized protein</fullName>
    </submittedName>
</protein>
<evidence type="ECO:0000313" key="1">
    <source>
        <dbReference type="EMBL" id="KAF2270432.1"/>
    </source>
</evidence>
<dbReference type="EMBL" id="ML986579">
    <property type="protein sequence ID" value="KAF2270432.1"/>
    <property type="molecule type" value="Genomic_DNA"/>
</dbReference>
<name>A0A9P4NBY4_9PLEO</name>
<dbReference type="AlphaFoldDB" id="A0A9P4NBY4"/>
<evidence type="ECO:0000313" key="2">
    <source>
        <dbReference type="Proteomes" id="UP000800093"/>
    </source>
</evidence>
<proteinExistence type="predicted"/>
<gene>
    <name evidence="1" type="ORF">CC78DRAFT_611332</name>
</gene>